<dbReference type="Gene3D" id="3.30.530.20">
    <property type="match status" value="1"/>
</dbReference>
<name>A0A1N6UCZ3_9MICO</name>
<comment type="similarity">
    <text evidence="1">Belongs to the AHA1 family.</text>
</comment>
<proteinExistence type="inferred from homology"/>
<dbReference type="InterPro" id="IPR023393">
    <property type="entry name" value="START-like_dom_sf"/>
</dbReference>
<feature type="domain" description="Activator of Hsp90 ATPase homologue 1/2-like C-terminal" evidence="2">
    <location>
        <begin position="36"/>
        <end position="145"/>
    </location>
</feature>
<dbReference type="Pfam" id="PF08327">
    <property type="entry name" value="AHSA1"/>
    <property type="match status" value="1"/>
</dbReference>
<reference evidence="4" key="1">
    <citation type="submission" date="2017-01" db="EMBL/GenBank/DDBJ databases">
        <authorList>
            <person name="Varghese N."/>
            <person name="Submissions S."/>
        </authorList>
    </citation>
    <scope>NUCLEOTIDE SEQUENCE [LARGE SCALE GENOMIC DNA]</scope>
    <source>
        <strain evidence="4">3bp</strain>
    </source>
</reference>
<evidence type="ECO:0000313" key="3">
    <source>
        <dbReference type="EMBL" id="SIQ63341.1"/>
    </source>
</evidence>
<dbReference type="Proteomes" id="UP000186235">
    <property type="component" value="Unassembled WGS sequence"/>
</dbReference>
<accession>A0A1N6UCZ3</accession>
<keyword evidence="4" id="KW-1185">Reference proteome</keyword>
<dbReference type="RefSeq" id="WP_076405873.1">
    <property type="nucleotide sequence ID" value="NZ_FTMI01000006.1"/>
</dbReference>
<evidence type="ECO:0000256" key="1">
    <source>
        <dbReference type="ARBA" id="ARBA00006817"/>
    </source>
</evidence>
<evidence type="ECO:0000313" key="4">
    <source>
        <dbReference type="Proteomes" id="UP000186235"/>
    </source>
</evidence>
<sequence length="223" mass="23198">MKDFIAELEAARRTVGTGDLPAGAARVVTLERTYPADVEDVWDAVTDPERIPRWFLPVTGDLRVGGTYQVEGNAGGEIRACEAPRLLRLTWVMGPPTPEDSSVVEVRLAPAPDGGTTLTLEHTAVVPPEMWDQFGPGAVGVGWDGALLGLGLHLDGGATLDPEAVLASPELRAFNVASSEAWGAALAAADGLDADDVAARVAATTAFYVPADDVPAEDGSGTR</sequence>
<dbReference type="CDD" id="cd08899">
    <property type="entry name" value="SRPBCC_CalC_Aha1-like_6"/>
    <property type="match status" value="1"/>
</dbReference>
<gene>
    <name evidence="3" type="ORF">SAMN05518682_3096</name>
</gene>
<protein>
    <submittedName>
        <fullName evidence="3">Uncharacterized conserved protein YndB, AHSA1/START domain</fullName>
    </submittedName>
</protein>
<organism evidence="3 4">
    <name type="scientific">Cellulosimicrobium aquatile</name>
    <dbReference type="NCBI Taxonomy" id="1612203"/>
    <lineage>
        <taxon>Bacteria</taxon>
        <taxon>Bacillati</taxon>
        <taxon>Actinomycetota</taxon>
        <taxon>Actinomycetes</taxon>
        <taxon>Micrococcales</taxon>
        <taxon>Promicromonosporaceae</taxon>
        <taxon>Cellulosimicrobium</taxon>
    </lineage>
</organism>
<dbReference type="AlphaFoldDB" id="A0A1N6UCZ3"/>
<dbReference type="EMBL" id="FTMI01000006">
    <property type="protein sequence ID" value="SIQ63341.1"/>
    <property type="molecule type" value="Genomic_DNA"/>
</dbReference>
<dbReference type="SUPFAM" id="SSF55961">
    <property type="entry name" value="Bet v1-like"/>
    <property type="match status" value="1"/>
</dbReference>
<dbReference type="InterPro" id="IPR013538">
    <property type="entry name" value="ASHA1/2-like_C"/>
</dbReference>
<evidence type="ECO:0000259" key="2">
    <source>
        <dbReference type="Pfam" id="PF08327"/>
    </source>
</evidence>